<evidence type="ECO:0000256" key="1">
    <source>
        <dbReference type="SAM" id="Phobius"/>
    </source>
</evidence>
<sequence>MAIQKTLNLNAPLNANTSATLKSTELVPELAEASLTLHGDNYRQRQVRCNRFVFWHPISMTFFTASLVLYVCVQYRDYVSQADSIGEFFEFALDDRDFLFRLFMTLPGIVCLAACVSCVAYFLSDDFRTISDKLPEHGYVNELYGFNLRNYAKLPEGGKNVTTSTEKELLKNGKNSSLLIYRDSPIAIATVKPLLEKSDQENFFVSVTGLHIRKVFAKVDFDDLLLDWVNQRATELLGEYIKTNKKNKGAKVTILVEVFNFEKEFIKTLESKFYSKVNVSYDLNTFPEIVAAENASHVKNRTKKSTRSVLKGVSIEAANKLFGLQKFTYALTVSKKTVVEDIVPSTNDTPLKKRK</sequence>
<name>A0ABP0EJP3_9ASCO</name>
<dbReference type="InterPro" id="IPR024297">
    <property type="entry name" value="Pho86"/>
</dbReference>
<keyword evidence="3" id="KW-1185">Reference proteome</keyword>
<accession>A0ABP0EJP3</accession>
<evidence type="ECO:0000313" key="2">
    <source>
        <dbReference type="EMBL" id="CAK7920727.1"/>
    </source>
</evidence>
<protein>
    <submittedName>
        <fullName evidence="2">Uncharacterized protein</fullName>
    </submittedName>
</protein>
<gene>
    <name evidence="2" type="ORF">CAAN4_H05864</name>
</gene>
<proteinExistence type="predicted"/>
<dbReference type="EMBL" id="OZ004260">
    <property type="protein sequence ID" value="CAK7920727.1"/>
    <property type="molecule type" value="Genomic_DNA"/>
</dbReference>
<feature type="transmembrane region" description="Helical" evidence="1">
    <location>
        <begin position="98"/>
        <end position="123"/>
    </location>
</feature>
<organism evidence="2 3">
    <name type="scientific">[Candida] anglica</name>
    <dbReference type="NCBI Taxonomy" id="148631"/>
    <lineage>
        <taxon>Eukaryota</taxon>
        <taxon>Fungi</taxon>
        <taxon>Dikarya</taxon>
        <taxon>Ascomycota</taxon>
        <taxon>Saccharomycotina</taxon>
        <taxon>Pichiomycetes</taxon>
        <taxon>Debaryomycetaceae</taxon>
        <taxon>Kurtzmaniella</taxon>
    </lineage>
</organism>
<dbReference type="Proteomes" id="UP001497600">
    <property type="component" value="Chromosome H"/>
</dbReference>
<evidence type="ECO:0000313" key="3">
    <source>
        <dbReference type="Proteomes" id="UP001497600"/>
    </source>
</evidence>
<keyword evidence="1" id="KW-0812">Transmembrane</keyword>
<keyword evidence="1" id="KW-0472">Membrane</keyword>
<feature type="transmembrane region" description="Helical" evidence="1">
    <location>
        <begin position="52"/>
        <end position="71"/>
    </location>
</feature>
<keyword evidence="1" id="KW-1133">Transmembrane helix</keyword>
<dbReference type="Pfam" id="PF11124">
    <property type="entry name" value="Pho86"/>
    <property type="match status" value="1"/>
</dbReference>
<reference evidence="2 3" key="1">
    <citation type="submission" date="2024-01" db="EMBL/GenBank/DDBJ databases">
        <authorList>
            <consortium name="Genoscope - CEA"/>
            <person name="William W."/>
        </authorList>
    </citation>
    <scope>NUCLEOTIDE SEQUENCE [LARGE SCALE GENOMIC DNA]</scope>
    <source>
        <strain evidence="2 3">29B2s-10</strain>
    </source>
</reference>